<organism evidence="1 2">
    <name type="scientific">Schaalia hyovaginalis</name>
    <dbReference type="NCBI Taxonomy" id="29316"/>
    <lineage>
        <taxon>Bacteria</taxon>
        <taxon>Bacillati</taxon>
        <taxon>Actinomycetota</taxon>
        <taxon>Actinomycetes</taxon>
        <taxon>Actinomycetales</taxon>
        <taxon>Actinomycetaceae</taxon>
        <taxon>Schaalia</taxon>
    </lineage>
</organism>
<dbReference type="Pfam" id="PF19461">
    <property type="entry name" value="DUF5998"/>
    <property type="match status" value="1"/>
</dbReference>
<dbReference type="Proteomes" id="UP000617426">
    <property type="component" value="Unassembled WGS sequence"/>
</dbReference>
<dbReference type="EMBL" id="JACHMK010000001">
    <property type="protein sequence ID" value="MBB6334547.1"/>
    <property type="molecule type" value="Genomic_DNA"/>
</dbReference>
<comment type="caution">
    <text evidence="1">The sequence shown here is derived from an EMBL/GenBank/DDBJ whole genome shotgun (WGS) entry which is preliminary data.</text>
</comment>
<dbReference type="InterPro" id="IPR046040">
    <property type="entry name" value="DUF5998"/>
</dbReference>
<proteinExistence type="predicted"/>
<sequence>MNTWERIDRTGFYPGLVSAALRRALGAAEPVASICQADAAFDRGSMFRHLTLAALGESVLVFIHVDELEDGSAAVSTTTHPLAQLGSLAVMEVWSDPAERAQLAELTLTLDLGAMRRSEIEPARCEDPDCMADHGYSATSFPDDLTIRVSRAADGEAELEAAYAFAEALSQRLGNAHD</sequence>
<reference evidence="1" key="1">
    <citation type="submission" date="2020-08" db="EMBL/GenBank/DDBJ databases">
        <title>Sequencing the genomes of 1000 actinobacteria strains.</title>
        <authorList>
            <person name="Klenk H.-P."/>
        </authorList>
    </citation>
    <scope>NUCLEOTIDE SEQUENCE</scope>
    <source>
        <strain evidence="1">DSM 10695</strain>
    </source>
</reference>
<gene>
    <name evidence="1" type="ORF">HD592_001112</name>
</gene>
<name>A0A923E4C0_9ACTO</name>
<dbReference type="GeneID" id="85977828"/>
<evidence type="ECO:0000313" key="1">
    <source>
        <dbReference type="EMBL" id="MBB6334547.1"/>
    </source>
</evidence>
<accession>A0A923E4C0</accession>
<dbReference type="RefSeq" id="WP_184452439.1">
    <property type="nucleotide sequence ID" value="NZ_JACHMK010000001.1"/>
</dbReference>
<evidence type="ECO:0008006" key="3">
    <source>
        <dbReference type="Google" id="ProtNLM"/>
    </source>
</evidence>
<protein>
    <recommendedName>
        <fullName evidence="3">Phosphodiesterase</fullName>
    </recommendedName>
</protein>
<keyword evidence="2" id="KW-1185">Reference proteome</keyword>
<dbReference type="AlphaFoldDB" id="A0A923E4C0"/>
<evidence type="ECO:0000313" key="2">
    <source>
        <dbReference type="Proteomes" id="UP000617426"/>
    </source>
</evidence>